<dbReference type="AlphaFoldDB" id="A0A853ZPU6"/>
<gene>
    <name evidence="1" type="ORF">BOH74_17715</name>
</gene>
<organism evidence="1 2">
    <name type="scientific">Pseudomonas versuta</name>
    <dbReference type="NCBI Taxonomy" id="1788301"/>
    <lineage>
        <taxon>Bacteria</taxon>
        <taxon>Pseudomonadati</taxon>
        <taxon>Pseudomonadota</taxon>
        <taxon>Gammaproteobacteria</taxon>
        <taxon>Pseudomonadales</taxon>
        <taxon>Pseudomonadaceae</taxon>
        <taxon>Pseudomonas</taxon>
    </lineage>
</organism>
<reference evidence="1 2" key="1">
    <citation type="submission" date="2016-11" db="EMBL/GenBank/DDBJ databases">
        <title>Draft genome of Pseudomonas versuta A4R1.12.</title>
        <authorList>
            <person name="See-Too W.-S."/>
        </authorList>
    </citation>
    <scope>NUCLEOTIDE SEQUENCE [LARGE SCALE GENOMIC DNA]</scope>
    <source>
        <strain evidence="1 2">A4R1.12</strain>
    </source>
</reference>
<evidence type="ECO:0000313" key="1">
    <source>
        <dbReference type="EMBL" id="OKA19450.1"/>
    </source>
</evidence>
<sequence length="63" mass="6764">MGLILILGGVYETRGITLSGLAIGFLQIKWLDVEGTDAGQRHIAHCYCVSLSISCLKSIQENG</sequence>
<comment type="caution">
    <text evidence="1">The sequence shown here is derived from an EMBL/GenBank/DDBJ whole genome shotgun (WGS) entry which is preliminary data.</text>
</comment>
<dbReference type="EMBL" id="MPJD01000029">
    <property type="protein sequence ID" value="OKA19450.1"/>
    <property type="molecule type" value="Genomic_DNA"/>
</dbReference>
<proteinExistence type="predicted"/>
<accession>A0A853ZPU6</accession>
<evidence type="ECO:0000313" key="2">
    <source>
        <dbReference type="Proteomes" id="UP000185990"/>
    </source>
</evidence>
<dbReference type="Proteomes" id="UP000185990">
    <property type="component" value="Unassembled WGS sequence"/>
</dbReference>
<name>A0A853ZPU6_9PSED</name>
<protein>
    <submittedName>
        <fullName evidence="1">Uncharacterized protein</fullName>
    </submittedName>
</protein>